<comment type="catalytic activity">
    <reaction evidence="6 7">
        <text>adenosine(34) in tRNA + H2O + H(+) = inosine(34) in tRNA + NH4(+)</text>
        <dbReference type="Rhea" id="RHEA:43168"/>
        <dbReference type="Rhea" id="RHEA-COMP:10373"/>
        <dbReference type="Rhea" id="RHEA-COMP:10374"/>
        <dbReference type="ChEBI" id="CHEBI:15377"/>
        <dbReference type="ChEBI" id="CHEBI:15378"/>
        <dbReference type="ChEBI" id="CHEBI:28938"/>
        <dbReference type="ChEBI" id="CHEBI:74411"/>
        <dbReference type="ChEBI" id="CHEBI:82852"/>
        <dbReference type="EC" id="3.5.4.33"/>
    </reaction>
</comment>
<comment type="caution">
    <text evidence="9">The sequence shown here is derived from an EMBL/GenBank/DDBJ whole genome shotgun (WGS) entry which is preliminary data.</text>
</comment>
<dbReference type="InterPro" id="IPR002125">
    <property type="entry name" value="CMP_dCMP_dom"/>
</dbReference>
<evidence type="ECO:0000256" key="5">
    <source>
        <dbReference type="ARBA" id="ARBA00022833"/>
    </source>
</evidence>
<dbReference type="PROSITE" id="PS00903">
    <property type="entry name" value="CYT_DCMP_DEAMINASES_1"/>
    <property type="match status" value="1"/>
</dbReference>
<evidence type="ECO:0000259" key="8">
    <source>
        <dbReference type="PROSITE" id="PS51747"/>
    </source>
</evidence>
<comment type="cofactor">
    <cofactor evidence="7">
        <name>Zn(2+)</name>
        <dbReference type="ChEBI" id="CHEBI:29105"/>
    </cofactor>
    <text evidence="7">Binds 1 zinc ion per subunit.</text>
</comment>
<dbReference type="AlphaFoldDB" id="A0A1E5IKA6"/>
<feature type="domain" description="CMP/dCMP-type deaminase" evidence="8">
    <location>
        <begin position="7"/>
        <end position="131"/>
    </location>
</feature>
<dbReference type="GO" id="GO:0008270">
    <property type="term" value="F:zinc ion binding"/>
    <property type="evidence" value="ECO:0007669"/>
    <property type="project" value="UniProtKB-UniRule"/>
</dbReference>
<sequence>MKNKQVKDDAYFMFRALKEAFKARESQEVPIGAVIVKDSIIIAKGFNKCIASSDPTAHAEIVALRKAAKKLKNYRLNDCYVYATIEPCAMCVEALANARIKKIIFGAFDKKTGCYKSMLKTTDTKKLSRPIVIAGKKEKYLSTECANIIKDFFKKIRQQKV</sequence>
<evidence type="ECO:0000256" key="1">
    <source>
        <dbReference type="ARBA" id="ARBA00010669"/>
    </source>
</evidence>
<keyword evidence="4 7" id="KW-0378">Hydrolase</keyword>
<keyword evidence="2 7" id="KW-0819">tRNA processing</keyword>
<organism evidence="9 10">
    <name type="scientific">Endomicrobium trichonymphae</name>
    <dbReference type="NCBI Taxonomy" id="1408204"/>
    <lineage>
        <taxon>Bacteria</taxon>
        <taxon>Pseudomonadati</taxon>
        <taxon>Elusimicrobiota</taxon>
        <taxon>Endomicrobiia</taxon>
        <taxon>Endomicrobiales</taxon>
        <taxon>Endomicrobiaceae</taxon>
        <taxon>Candidatus Endomicrobiellum</taxon>
    </lineage>
</organism>
<dbReference type="InterPro" id="IPR058535">
    <property type="entry name" value="MafB19-deam"/>
</dbReference>
<proteinExistence type="inferred from homology"/>
<dbReference type="EMBL" id="LNVX01000291">
    <property type="protein sequence ID" value="OEG70845.1"/>
    <property type="molecule type" value="Genomic_DNA"/>
</dbReference>
<evidence type="ECO:0000256" key="6">
    <source>
        <dbReference type="ARBA" id="ARBA00048045"/>
    </source>
</evidence>
<dbReference type="GO" id="GO:0052717">
    <property type="term" value="F:tRNA-specific adenosine-34 deaminase activity"/>
    <property type="evidence" value="ECO:0007669"/>
    <property type="project" value="UniProtKB-UniRule"/>
</dbReference>
<comment type="subunit">
    <text evidence="7">Homodimer.</text>
</comment>
<evidence type="ECO:0000313" key="9">
    <source>
        <dbReference type="EMBL" id="OEG70845.1"/>
    </source>
</evidence>
<evidence type="ECO:0000256" key="2">
    <source>
        <dbReference type="ARBA" id="ARBA00022694"/>
    </source>
</evidence>
<dbReference type="GO" id="GO:0002100">
    <property type="term" value="P:tRNA wobble adenosine to inosine editing"/>
    <property type="evidence" value="ECO:0007669"/>
    <property type="project" value="UniProtKB-UniRule"/>
</dbReference>
<dbReference type="InterPro" id="IPR028883">
    <property type="entry name" value="tRNA_aden_deaminase"/>
</dbReference>
<keyword evidence="10" id="KW-1185">Reference proteome</keyword>
<feature type="active site" description="Proton donor" evidence="7">
    <location>
        <position position="60"/>
    </location>
</feature>
<dbReference type="CDD" id="cd01285">
    <property type="entry name" value="nucleoside_deaminase"/>
    <property type="match status" value="1"/>
</dbReference>
<dbReference type="EC" id="3.5.4.33" evidence="7"/>
<comment type="similarity">
    <text evidence="1">Belongs to the cytidine and deoxycytidylate deaminase family. ADAT2 subfamily.</text>
</comment>
<keyword evidence="5 7" id="KW-0862">Zinc</keyword>
<dbReference type="Gene3D" id="3.40.140.10">
    <property type="entry name" value="Cytidine Deaminase, domain 2"/>
    <property type="match status" value="1"/>
</dbReference>
<feature type="binding site" evidence="7">
    <location>
        <position position="88"/>
    </location>
    <ligand>
        <name>Zn(2+)</name>
        <dbReference type="ChEBI" id="CHEBI:29105"/>
        <note>catalytic</note>
    </ligand>
</feature>
<evidence type="ECO:0000256" key="7">
    <source>
        <dbReference type="HAMAP-Rule" id="MF_00972"/>
    </source>
</evidence>
<feature type="binding site" evidence="7">
    <location>
        <position position="91"/>
    </location>
    <ligand>
        <name>Zn(2+)</name>
        <dbReference type="ChEBI" id="CHEBI:29105"/>
        <note>catalytic</note>
    </ligand>
</feature>
<dbReference type="InterPro" id="IPR016193">
    <property type="entry name" value="Cytidine_deaminase-like"/>
</dbReference>
<dbReference type="PANTHER" id="PTHR11079:SF179">
    <property type="entry name" value="TRNA(ADENINE(34)) DEAMINASE, CHLOROPLASTIC"/>
    <property type="match status" value="1"/>
</dbReference>
<dbReference type="PROSITE" id="PS51747">
    <property type="entry name" value="CYT_DCMP_DEAMINASES_2"/>
    <property type="match status" value="1"/>
</dbReference>
<keyword evidence="3 7" id="KW-0479">Metal-binding</keyword>
<dbReference type="InterPro" id="IPR016192">
    <property type="entry name" value="APOBEC/CMP_deaminase_Zn-bd"/>
</dbReference>
<dbReference type="NCBIfam" id="NF008113">
    <property type="entry name" value="PRK10860.1"/>
    <property type="match status" value="1"/>
</dbReference>
<protein>
    <recommendedName>
        <fullName evidence="7">tRNA-specific adenosine deaminase</fullName>
        <ecNumber evidence="7">3.5.4.33</ecNumber>
    </recommendedName>
</protein>
<dbReference type="PANTHER" id="PTHR11079">
    <property type="entry name" value="CYTOSINE DEAMINASE FAMILY MEMBER"/>
    <property type="match status" value="1"/>
</dbReference>
<dbReference type="Pfam" id="PF14437">
    <property type="entry name" value="MafB19-deam"/>
    <property type="match status" value="1"/>
</dbReference>
<dbReference type="Proteomes" id="UP000095237">
    <property type="component" value="Unassembled WGS sequence"/>
</dbReference>
<gene>
    <name evidence="7" type="primary">tadA</name>
    <name evidence="9" type="ORF">ATZ36_17925</name>
</gene>
<reference evidence="9 10" key="1">
    <citation type="submission" date="2015-11" db="EMBL/GenBank/DDBJ databases">
        <title>Evidence for parallel genomic evolution in an endosymbiosis of termite gut flagellates.</title>
        <authorList>
            <person name="Zheng H."/>
        </authorList>
    </citation>
    <scope>NUCLEOTIDE SEQUENCE [LARGE SCALE GENOMIC DNA]</scope>
    <source>
        <strain evidence="9 10">CET450</strain>
    </source>
</reference>
<evidence type="ECO:0000313" key="10">
    <source>
        <dbReference type="Proteomes" id="UP000095237"/>
    </source>
</evidence>
<dbReference type="SUPFAM" id="SSF53927">
    <property type="entry name" value="Cytidine deaminase-like"/>
    <property type="match status" value="1"/>
</dbReference>
<evidence type="ECO:0000256" key="4">
    <source>
        <dbReference type="ARBA" id="ARBA00022801"/>
    </source>
</evidence>
<evidence type="ECO:0000256" key="3">
    <source>
        <dbReference type="ARBA" id="ARBA00022723"/>
    </source>
</evidence>
<dbReference type="HAMAP" id="MF_00972">
    <property type="entry name" value="tRNA_aden_deaminase"/>
    <property type="match status" value="1"/>
</dbReference>
<comment type="function">
    <text evidence="7">Catalyzes the deamination of adenosine to inosine at the wobble position 34 of tRNA(Arg2).</text>
</comment>
<feature type="binding site" evidence="7">
    <location>
        <position position="58"/>
    </location>
    <ligand>
        <name>Zn(2+)</name>
        <dbReference type="ChEBI" id="CHEBI:29105"/>
        <note>catalytic</note>
    </ligand>
</feature>
<accession>A0A1E5IKA6</accession>
<name>A0A1E5IKA6_ENDTX</name>